<dbReference type="InterPro" id="IPR010181">
    <property type="entry name" value="CGCAxxGCC_motif"/>
</dbReference>
<dbReference type="SUPFAM" id="SSF48695">
    <property type="entry name" value="Multiheme cytochromes"/>
    <property type="match status" value="1"/>
</dbReference>
<proteinExistence type="predicted"/>
<keyword evidence="2" id="KW-1185">Reference proteome</keyword>
<evidence type="ECO:0000313" key="2">
    <source>
        <dbReference type="Proteomes" id="UP001053296"/>
    </source>
</evidence>
<gene>
    <name evidence="1" type="ORF">PSDVSF_30110</name>
</gene>
<evidence type="ECO:0000313" key="1">
    <source>
        <dbReference type="EMBL" id="BCS89769.1"/>
    </source>
</evidence>
<dbReference type="InterPro" id="IPR036280">
    <property type="entry name" value="Multihaem_cyt_sf"/>
</dbReference>
<dbReference type="Pfam" id="PF09719">
    <property type="entry name" value="C_GCAxxG_C_C"/>
    <property type="match status" value="1"/>
</dbReference>
<dbReference type="NCBIfam" id="TIGR01909">
    <property type="entry name" value="C_GCAxxG_C_C"/>
    <property type="match status" value="1"/>
</dbReference>
<dbReference type="EMBL" id="AP024485">
    <property type="protein sequence ID" value="BCS89769.1"/>
    <property type="molecule type" value="Genomic_DNA"/>
</dbReference>
<reference evidence="1" key="1">
    <citation type="journal article" date="2022" name="Arch. Microbiol.">
        <title>Pseudodesulfovibrio sediminis sp. nov., a mesophilic and neutrophilic sulfate-reducing bacterium isolated from sediment of a brackish lake.</title>
        <authorList>
            <person name="Takahashi A."/>
            <person name="Kojima H."/>
            <person name="Watanabe M."/>
            <person name="Fukui M."/>
        </authorList>
    </citation>
    <scope>NUCLEOTIDE SEQUENCE</scope>
    <source>
        <strain evidence="1">SF6</strain>
    </source>
</reference>
<evidence type="ECO:0008006" key="3">
    <source>
        <dbReference type="Google" id="ProtNLM"/>
    </source>
</evidence>
<accession>A0ABM7P9M3</accession>
<name>A0ABM7P9M3_9BACT</name>
<organism evidence="1 2">
    <name type="scientific">Pseudodesulfovibrio sediminis</name>
    <dbReference type="NCBI Taxonomy" id="2810563"/>
    <lineage>
        <taxon>Bacteria</taxon>
        <taxon>Pseudomonadati</taxon>
        <taxon>Thermodesulfobacteriota</taxon>
        <taxon>Desulfovibrionia</taxon>
        <taxon>Desulfovibrionales</taxon>
        <taxon>Desulfovibrionaceae</taxon>
    </lineage>
</organism>
<protein>
    <recommendedName>
        <fullName evidence="3">C_GCAxxG_C_C family protein</fullName>
    </recommendedName>
</protein>
<dbReference type="Proteomes" id="UP001053296">
    <property type="component" value="Chromosome"/>
</dbReference>
<sequence>MLKESQLVLSETVAKKAESLYRSRQHLCADAMLLAFNGAFDGGLTEQQAVGLTSGMSIGQGDSGCLCGAVASGALVLGLFLGKDGAYRNAATIRSAVNDLHTRFKRVNKSTCCRVLTKKVKDDQKAHFEQCARYTGEAAGIVADILFERRPELIDRINQAYVTKHDSKTTGIIRLLFNRLFR</sequence>
<dbReference type="RefSeq" id="WP_229591727.1">
    <property type="nucleotide sequence ID" value="NZ_AP024485.1"/>
</dbReference>